<dbReference type="FunFam" id="3.40.640.10:FF:000046">
    <property type="entry name" value="Cystathionine gamma-lyase"/>
    <property type="match status" value="1"/>
</dbReference>
<dbReference type="PANTHER" id="PTHR43500">
    <property type="entry name" value="CYSTATHIONINE BETA-LYASE-RELATED"/>
    <property type="match status" value="1"/>
</dbReference>
<organism evidence="9 10">
    <name type="scientific">Pseudomonas amygdali pv. lachrymans</name>
    <name type="common">Pseudomonas syringae pv. lachrymans</name>
    <dbReference type="NCBI Taxonomy" id="53707"/>
    <lineage>
        <taxon>Bacteria</taxon>
        <taxon>Pseudomonadati</taxon>
        <taxon>Pseudomonadota</taxon>
        <taxon>Gammaproteobacteria</taxon>
        <taxon>Pseudomonadales</taxon>
        <taxon>Pseudomonadaceae</taxon>
        <taxon>Pseudomonas</taxon>
        <taxon>Pseudomonas amygdali</taxon>
    </lineage>
</organism>
<dbReference type="Pfam" id="PF01053">
    <property type="entry name" value="Cys_Met_Meta_PP"/>
    <property type="match status" value="1"/>
</dbReference>
<dbReference type="SUPFAM" id="SSF53383">
    <property type="entry name" value="PLP-dependent transferases"/>
    <property type="match status" value="1"/>
</dbReference>
<proteinExistence type="inferred from homology"/>
<keyword evidence="4 9" id="KW-0456">Lyase</keyword>
<dbReference type="InterPro" id="IPR054542">
    <property type="entry name" value="Cys_met_metab_PP"/>
</dbReference>
<evidence type="ECO:0000256" key="4">
    <source>
        <dbReference type="ARBA" id="ARBA00023239"/>
    </source>
</evidence>
<dbReference type="InterPro" id="IPR001763">
    <property type="entry name" value="Rhodanese-like_dom"/>
</dbReference>
<evidence type="ECO:0000256" key="1">
    <source>
        <dbReference type="ARBA" id="ARBA00001933"/>
    </source>
</evidence>
<name>A0A0P9TP41_PSEAV</name>
<comment type="cofactor">
    <cofactor evidence="1">
        <name>pyridoxal 5'-phosphate</name>
        <dbReference type="ChEBI" id="CHEBI:597326"/>
    </cofactor>
</comment>
<dbReference type="InterPro" id="IPR006233">
    <property type="entry name" value="Cys_b_lyase_bac"/>
</dbReference>
<evidence type="ECO:0000313" key="10">
    <source>
        <dbReference type="Proteomes" id="UP000050265"/>
    </source>
</evidence>
<dbReference type="CDD" id="cd00614">
    <property type="entry name" value="CGS_like"/>
    <property type="match status" value="1"/>
</dbReference>
<evidence type="ECO:0000256" key="7">
    <source>
        <dbReference type="ARBA" id="ARBA00047625"/>
    </source>
</evidence>
<comment type="catalytic activity">
    <reaction evidence="7">
        <text>an S-substituted L-cysteine + H2O = a thiol + pyruvate + NH4(+)</text>
        <dbReference type="Rhea" id="RHEA:18121"/>
        <dbReference type="ChEBI" id="CHEBI:15361"/>
        <dbReference type="ChEBI" id="CHEBI:15377"/>
        <dbReference type="ChEBI" id="CHEBI:28938"/>
        <dbReference type="ChEBI" id="CHEBI:29256"/>
        <dbReference type="ChEBI" id="CHEBI:58717"/>
        <dbReference type="EC" id="4.4.1.13"/>
    </reaction>
</comment>
<dbReference type="Proteomes" id="UP000050265">
    <property type="component" value="Unassembled WGS sequence"/>
</dbReference>
<dbReference type="PROSITE" id="PS00868">
    <property type="entry name" value="CYS_MET_METAB_PP"/>
    <property type="match status" value="1"/>
</dbReference>
<feature type="domain" description="Rhodanese" evidence="8">
    <location>
        <begin position="22"/>
        <end position="113"/>
    </location>
</feature>
<dbReference type="PROSITE" id="PS50206">
    <property type="entry name" value="RHODANESE_3"/>
    <property type="match status" value="3"/>
</dbReference>
<dbReference type="Gene3D" id="3.40.250.10">
    <property type="entry name" value="Rhodanese-like domain"/>
    <property type="match status" value="4"/>
</dbReference>
<dbReference type="InterPro" id="IPR015422">
    <property type="entry name" value="PyrdxlP-dep_Trfase_small"/>
</dbReference>
<dbReference type="PATRIC" id="fig|53707.9.peg.993"/>
<dbReference type="PANTHER" id="PTHR43500:SF1">
    <property type="entry name" value="CYSTATHIONINE BETA-LYASE-RELATED"/>
    <property type="match status" value="1"/>
</dbReference>
<dbReference type="Pfam" id="PF00581">
    <property type="entry name" value="Rhodanese"/>
    <property type="match status" value="4"/>
</dbReference>
<dbReference type="GO" id="GO:0030170">
    <property type="term" value="F:pyridoxal phosphate binding"/>
    <property type="evidence" value="ECO:0007669"/>
    <property type="project" value="InterPro"/>
</dbReference>
<comment type="catalytic activity">
    <reaction evidence="6">
        <text>L,L-cystathionine + H2O = L-homocysteine + pyruvate + NH4(+)</text>
        <dbReference type="Rhea" id="RHEA:13965"/>
        <dbReference type="ChEBI" id="CHEBI:15361"/>
        <dbReference type="ChEBI" id="CHEBI:15377"/>
        <dbReference type="ChEBI" id="CHEBI:28938"/>
        <dbReference type="ChEBI" id="CHEBI:58161"/>
        <dbReference type="ChEBI" id="CHEBI:58199"/>
    </reaction>
</comment>
<evidence type="ECO:0000313" key="9">
    <source>
        <dbReference type="EMBL" id="KPX73586.1"/>
    </source>
</evidence>
<dbReference type="GO" id="GO:0019346">
    <property type="term" value="P:transsulfuration"/>
    <property type="evidence" value="ECO:0007669"/>
    <property type="project" value="InterPro"/>
</dbReference>
<dbReference type="SMART" id="SM00450">
    <property type="entry name" value="RHOD"/>
    <property type="match status" value="4"/>
</dbReference>
<evidence type="ECO:0000259" key="8">
    <source>
        <dbReference type="PROSITE" id="PS50206"/>
    </source>
</evidence>
<dbReference type="EMBL" id="LJQP01000121">
    <property type="protein sequence ID" value="KPX73586.1"/>
    <property type="molecule type" value="Genomic_DNA"/>
</dbReference>
<dbReference type="Gene3D" id="3.40.640.10">
    <property type="entry name" value="Type I PLP-dependent aspartate aminotransferase-like (Major domain)"/>
    <property type="match status" value="1"/>
</dbReference>
<dbReference type="InterPro" id="IPR015421">
    <property type="entry name" value="PyrdxlP-dep_Trfase_major"/>
</dbReference>
<accession>A0A0P9TP41</accession>
<comment type="similarity">
    <text evidence="2">Belongs to the trans-sulfuration enzymes family.</text>
</comment>
<dbReference type="InterPro" id="IPR036873">
    <property type="entry name" value="Rhodanese-like_dom_sf"/>
</dbReference>
<evidence type="ECO:0000256" key="3">
    <source>
        <dbReference type="ARBA" id="ARBA00022898"/>
    </source>
</evidence>
<dbReference type="AlphaFoldDB" id="A0A0P9TP41"/>
<dbReference type="GO" id="GO:0047804">
    <property type="term" value="F:cysteine-S-conjugate beta-lyase activity"/>
    <property type="evidence" value="ECO:0007669"/>
    <property type="project" value="UniProtKB-EC"/>
</dbReference>
<dbReference type="CDD" id="cd01533">
    <property type="entry name" value="4RHOD_Repeat_2"/>
    <property type="match status" value="1"/>
</dbReference>
<protein>
    <submittedName>
        <fullName evidence="9">Rhodanese domain-containing protein/cystathionine beta-lyase</fullName>
    </submittedName>
</protein>
<dbReference type="GO" id="GO:0019450">
    <property type="term" value="P:L-cysteine catabolic process to pyruvate"/>
    <property type="evidence" value="ECO:0007669"/>
    <property type="project" value="TreeGrafter"/>
</dbReference>
<sequence>MQTSHPMSQIITPAQLQQWLFDGQEIALFDVREHGQYGDAHLFHGVTLPYSRLELDIRRLAPNPNVRLVIYDQTGSDVAPRAALRLVASGYCNVHLLEGGVQGWQASGRQLFAGVHVPSKAFGELVEQVSHTPHVTATELAQWQASGEPLVVLDGRPFDEYRKMTIPGSVCCPNGELGYRIPELVSDESTPIVVNCAGRTRSIIGAQTLIDMGVKNPVYALENGTQGWYLADLQLEHGSVRRYPDQVASAALPRQRSAAEALAKRAQVHTVTAEQVRRWAQDSARSLFLCDVRSAEEFATGSLSGARHTPGGQLIQATDLYIGVRNARLVLLDSDGIRAPIVASWLRQLGHDACVLADGVDSGLSLPTTLPDVTVSDVSAVEVPAIGAQALADALKDAAVALIDLRSSTRYRKARIDGARWSIRPLLASALAFETRPVVLVADDPMIAQLAVQELPFAQRQQVRLLEGGVDAWQAAGLPMSEGKASLADEQCIDFLFFTHDRHSGNKDAARQYLAWEIGLLGQMTDEEIAGFKPLQPDHAIGKERDPLVRTRLVHAARTLKGSGVRGVNVPVTRLSTVLFDSLSEMRDVRKRRDSERLLSYGARGNPTGFALEDLVTELEGGYRTRLFSSGLAAVAQTFLAYLRPGDHVLLTDAVYSPVRRVAQEFLQPFGIEVSYYAADGQGLEAQLQDNTRMVYAEVPGSLLYELCDLPALAGLCRPRGILLAVDNTWGSGYLYQPLQLGADISIMALTKYLCGHSDVVMGSVCTREEVWSPLGRMGDTLGNAVSPDDAWLILRGARTLASRMDVHERQALDVAVWLAAHPQVGRVFHPGLPEHPQHSLWKRDFNGSNGLLSFELREDNPALAERFISALQLFGLGASWGGYESLVTVAELGNRQGEQGSQLNTVLRLHIGLEDVSALIEDLQRGFDACLEVQSRMNVI</sequence>
<dbReference type="Gene3D" id="3.90.1150.10">
    <property type="entry name" value="Aspartate Aminotransferase, domain 1"/>
    <property type="match status" value="1"/>
</dbReference>
<evidence type="ECO:0000256" key="5">
    <source>
        <dbReference type="ARBA" id="ARBA00046315"/>
    </source>
</evidence>
<keyword evidence="3" id="KW-0663">Pyridoxal phosphate</keyword>
<gene>
    <name evidence="9" type="ORF">ALO35_04711</name>
</gene>
<comment type="pathway">
    <text evidence="5">Amino-acid biosynthesis; L-methionine biosynthesis via de novo pathway; L-homocysteine from L-cystathionine: step 1/1.</text>
</comment>
<evidence type="ECO:0000256" key="6">
    <source>
        <dbReference type="ARBA" id="ARBA00047517"/>
    </source>
</evidence>
<evidence type="ECO:0000256" key="2">
    <source>
        <dbReference type="ARBA" id="ARBA00009077"/>
    </source>
</evidence>
<dbReference type="NCBIfam" id="TIGR01324">
    <property type="entry name" value="cysta_beta_ly_B"/>
    <property type="match status" value="1"/>
</dbReference>
<dbReference type="InterPro" id="IPR000277">
    <property type="entry name" value="Cys/Met-Metab_PyrdxlP-dep_enz"/>
</dbReference>
<comment type="caution">
    <text evidence="9">The sequence shown here is derived from an EMBL/GenBank/DDBJ whole genome shotgun (WGS) entry which is preliminary data.</text>
</comment>
<dbReference type="InterPro" id="IPR015424">
    <property type="entry name" value="PyrdxlP-dep_Trfase"/>
</dbReference>
<dbReference type="SUPFAM" id="SSF52821">
    <property type="entry name" value="Rhodanese/Cell cycle control phosphatase"/>
    <property type="match status" value="4"/>
</dbReference>
<feature type="domain" description="Rhodanese" evidence="8">
    <location>
        <begin position="146"/>
        <end position="237"/>
    </location>
</feature>
<feature type="domain" description="Rhodanese" evidence="8">
    <location>
        <begin position="291"/>
        <end position="482"/>
    </location>
</feature>
<reference evidence="9 10" key="1">
    <citation type="submission" date="2015-09" db="EMBL/GenBank/DDBJ databases">
        <title>Genome announcement of multiple Pseudomonas syringae strains.</title>
        <authorList>
            <person name="Thakur S."/>
            <person name="Wang P.W."/>
            <person name="Gong Y."/>
            <person name="Weir B.S."/>
            <person name="Guttman D.S."/>
        </authorList>
    </citation>
    <scope>NUCLEOTIDE SEQUENCE [LARGE SCALE GENOMIC DNA]</scope>
    <source>
        <strain evidence="9 10">ICMP3507</strain>
    </source>
</reference>